<feature type="compositionally biased region" description="Polar residues" evidence="1">
    <location>
        <begin position="167"/>
        <end position="181"/>
    </location>
</feature>
<feature type="region of interest" description="Disordered" evidence="1">
    <location>
        <begin position="30"/>
        <end position="63"/>
    </location>
</feature>
<dbReference type="AlphaFoldDB" id="A0A1E8GM83"/>
<proteinExistence type="predicted"/>
<dbReference type="Proteomes" id="UP000178622">
    <property type="component" value="Unassembled WGS sequence"/>
</dbReference>
<accession>A0A1E8GM83</accession>
<reference evidence="4" key="1">
    <citation type="submission" date="2016-09" db="EMBL/GenBank/DDBJ databases">
        <title>Draft genome sequence of a novel species of the family Streptococcaceae isolated from flowers.</title>
        <authorList>
            <person name="Chuah L.-O."/>
            <person name="Yap K.-P."/>
            <person name="Thong K.L."/>
            <person name="Liong M.T."/>
            <person name="Ahmad R."/>
            <person name="Rusul G."/>
        </authorList>
    </citation>
    <scope>NUCLEOTIDE SEQUENCE [LARGE SCALE GENOMIC DNA]</scope>
    <source>
        <strain evidence="4">DF1</strain>
    </source>
</reference>
<evidence type="ECO:0000256" key="2">
    <source>
        <dbReference type="SAM" id="SignalP"/>
    </source>
</evidence>
<dbReference type="RefSeq" id="WP_070792444.1">
    <property type="nucleotide sequence ID" value="NZ_MKIR01000021.1"/>
</dbReference>
<feature type="region of interest" description="Disordered" evidence="1">
    <location>
        <begin position="159"/>
        <end position="184"/>
    </location>
</feature>
<feature type="signal peptide" evidence="2">
    <location>
        <begin position="1"/>
        <end position="21"/>
    </location>
</feature>
<evidence type="ECO:0000313" key="4">
    <source>
        <dbReference type="Proteomes" id="UP000178622"/>
    </source>
</evidence>
<feature type="compositionally biased region" description="Polar residues" evidence="1">
    <location>
        <begin position="30"/>
        <end position="48"/>
    </location>
</feature>
<evidence type="ECO:0008006" key="5">
    <source>
        <dbReference type="Google" id="ProtNLM"/>
    </source>
</evidence>
<gene>
    <name evidence="3" type="ORF">BG261_04385</name>
</gene>
<comment type="caution">
    <text evidence="3">The sequence shown here is derived from an EMBL/GenBank/DDBJ whole genome shotgun (WGS) entry which is preliminary data.</text>
</comment>
<feature type="chain" id="PRO_5039233745" description="DUF4767 domain-containing protein" evidence="2">
    <location>
        <begin position="22"/>
        <end position="460"/>
    </location>
</feature>
<protein>
    <recommendedName>
        <fullName evidence="5">DUF4767 domain-containing protein</fullName>
    </recommendedName>
</protein>
<sequence>MNIKKIISTSSILIFSTLILASCTSSQNNKISNKQDSKQSVNKNTASQSSEISKESSSSEEEKEIKSFNVKNLSGIWRDENNQGISINFNNNTYETASVSELYAPAGNYIYDFRNTRIGEDSVELFAGQNAPTENNLKIFSNKDGNVIKVISKYNYSSSEKTENPDYKNNSFNDSTSNTGSRVLKKAGSTDLSGNYYGDKENNYNTVQKVYADFSDWISKSSYAQGKVIIENRSEALSHYQSPSSMGLHIMVNNPTNIFTGLVPGYMGTLTKMSNGSVENVDAISSDLLSNDKYRNFCYSISDSSTDPSYDNLSKDLKSFKVSVLGLNSQSEILGALLVDGQNLEQNSNMSHLYSPTTVYYSIAEISTGDTGLYHNENDFRKSMEGKEPADTSMATTNFEYGINYTMIKNSYRVFLGNDGKVYQTKSREQNTGREEVFLAPEDMQVEYSNILAKYNILPE</sequence>
<keyword evidence="2" id="KW-0732">Signal</keyword>
<name>A0A1E8GM83_9LACT</name>
<evidence type="ECO:0000313" key="3">
    <source>
        <dbReference type="EMBL" id="OFI49116.1"/>
    </source>
</evidence>
<evidence type="ECO:0000256" key="1">
    <source>
        <dbReference type="SAM" id="MobiDB-lite"/>
    </source>
</evidence>
<organism evidence="3 4">
    <name type="scientific">Floricoccus tropicus</name>
    <dbReference type="NCBI Taxonomy" id="1859473"/>
    <lineage>
        <taxon>Bacteria</taxon>
        <taxon>Bacillati</taxon>
        <taxon>Bacillota</taxon>
        <taxon>Bacilli</taxon>
        <taxon>Lactobacillales</taxon>
        <taxon>Streptococcaceae</taxon>
        <taxon>Floricoccus</taxon>
    </lineage>
</organism>
<dbReference type="EMBL" id="MKIR01000021">
    <property type="protein sequence ID" value="OFI49116.1"/>
    <property type="molecule type" value="Genomic_DNA"/>
</dbReference>
<dbReference type="PROSITE" id="PS51257">
    <property type="entry name" value="PROKAR_LIPOPROTEIN"/>
    <property type="match status" value="1"/>
</dbReference>
<keyword evidence="4" id="KW-1185">Reference proteome</keyword>